<organism evidence="5 6">
    <name type="scientific">Knufia fluminis</name>
    <dbReference type="NCBI Taxonomy" id="191047"/>
    <lineage>
        <taxon>Eukaryota</taxon>
        <taxon>Fungi</taxon>
        <taxon>Dikarya</taxon>
        <taxon>Ascomycota</taxon>
        <taxon>Pezizomycotina</taxon>
        <taxon>Eurotiomycetes</taxon>
        <taxon>Chaetothyriomycetidae</taxon>
        <taxon>Chaetothyriales</taxon>
        <taxon>Trichomeriaceae</taxon>
        <taxon>Knufia</taxon>
    </lineage>
</organism>
<dbReference type="PANTHER" id="PTHR40621:SF6">
    <property type="entry name" value="AP-1-LIKE TRANSCRIPTION FACTOR YAP1-RELATED"/>
    <property type="match status" value="1"/>
</dbReference>
<keyword evidence="2" id="KW-0539">Nucleus</keyword>
<proteinExistence type="predicted"/>
<dbReference type="SMART" id="SM00338">
    <property type="entry name" value="BRLZ"/>
    <property type="match status" value="1"/>
</dbReference>
<comment type="subcellular location">
    <subcellularLocation>
        <location evidence="1">Nucleus</location>
    </subcellularLocation>
</comment>
<accession>A0AAN8ESL3</accession>
<comment type="caution">
    <text evidence="5">The sequence shown here is derived from an EMBL/GenBank/DDBJ whole genome shotgun (WGS) entry which is preliminary data.</text>
</comment>
<feature type="compositionally biased region" description="Polar residues" evidence="3">
    <location>
        <begin position="241"/>
        <end position="264"/>
    </location>
</feature>
<dbReference type="GO" id="GO:0000976">
    <property type="term" value="F:transcription cis-regulatory region binding"/>
    <property type="evidence" value="ECO:0007669"/>
    <property type="project" value="InterPro"/>
</dbReference>
<dbReference type="GO" id="GO:0001228">
    <property type="term" value="F:DNA-binding transcription activator activity, RNA polymerase II-specific"/>
    <property type="evidence" value="ECO:0007669"/>
    <property type="project" value="TreeGrafter"/>
</dbReference>
<dbReference type="PROSITE" id="PS00036">
    <property type="entry name" value="BZIP_BASIC"/>
    <property type="match status" value="1"/>
</dbReference>
<keyword evidence="6" id="KW-1185">Reference proteome</keyword>
<feature type="region of interest" description="Disordered" evidence="3">
    <location>
        <begin position="160"/>
        <end position="180"/>
    </location>
</feature>
<feature type="region of interest" description="Disordered" evidence="3">
    <location>
        <begin position="51"/>
        <end position="143"/>
    </location>
</feature>
<evidence type="ECO:0000259" key="4">
    <source>
        <dbReference type="PROSITE" id="PS50217"/>
    </source>
</evidence>
<evidence type="ECO:0000313" key="5">
    <source>
        <dbReference type="EMBL" id="KAK5952681.1"/>
    </source>
</evidence>
<dbReference type="AlphaFoldDB" id="A0AAN8ESL3"/>
<feature type="compositionally biased region" description="Polar residues" evidence="3">
    <location>
        <begin position="219"/>
        <end position="233"/>
    </location>
</feature>
<name>A0AAN8ESL3_9EURO</name>
<dbReference type="PANTHER" id="PTHR40621">
    <property type="entry name" value="TRANSCRIPTION FACTOR KAPC-RELATED"/>
    <property type="match status" value="1"/>
</dbReference>
<dbReference type="PROSITE" id="PS50217">
    <property type="entry name" value="BZIP"/>
    <property type="match status" value="1"/>
</dbReference>
<reference evidence="5 6" key="1">
    <citation type="submission" date="2022-12" db="EMBL/GenBank/DDBJ databases">
        <title>Genomic features and morphological characterization of a novel Knufia sp. strain isolated from spacecraft assembly facility.</title>
        <authorList>
            <person name="Teixeira M."/>
            <person name="Chander A.M."/>
            <person name="Stajich J.E."/>
            <person name="Venkateswaran K."/>
        </authorList>
    </citation>
    <scope>NUCLEOTIDE SEQUENCE [LARGE SCALE GENOMIC DNA]</scope>
    <source>
        <strain evidence="5 6">FJI-L2-BK-P2</strain>
    </source>
</reference>
<evidence type="ECO:0000256" key="1">
    <source>
        <dbReference type="ARBA" id="ARBA00004123"/>
    </source>
</evidence>
<dbReference type="Proteomes" id="UP001316803">
    <property type="component" value="Unassembled WGS sequence"/>
</dbReference>
<dbReference type="InterPro" id="IPR004827">
    <property type="entry name" value="bZIP"/>
</dbReference>
<evidence type="ECO:0000256" key="2">
    <source>
        <dbReference type="ARBA" id="ARBA00023242"/>
    </source>
</evidence>
<dbReference type="Pfam" id="PF00170">
    <property type="entry name" value="bZIP_1"/>
    <property type="match status" value="1"/>
</dbReference>
<feature type="region of interest" description="Disordered" evidence="3">
    <location>
        <begin position="219"/>
        <end position="264"/>
    </location>
</feature>
<dbReference type="Gene3D" id="1.20.5.170">
    <property type="match status" value="1"/>
</dbReference>
<dbReference type="InterPro" id="IPR046347">
    <property type="entry name" value="bZIP_sf"/>
</dbReference>
<dbReference type="SUPFAM" id="SSF57959">
    <property type="entry name" value="Leucine zipper domain"/>
    <property type="match status" value="1"/>
</dbReference>
<dbReference type="EMBL" id="JAKLMC020000014">
    <property type="protein sequence ID" value="KAK5952681.1"/>
    <property type="molecule type" value="Genomic_DNA"/>
</dbReference>
<gene>
    <name evidence="5" type="ORF">OHC33_006273</name>
</gene>
<feature type="domain" description="BZIP" evidence="4">
    <location>
        <begin position="157"/>
        <end position="220"/>
    </location>
</feature>
<evidence type="ECO:0000256" key="3">
    <source>
        <dbReference type="SAM" id="MobiDB-lite"/>
    </source>
</evidence>
<feature type="compositionally biased region" description="Low complexity" evidence="3">
    <location>
        <begin position="56"/>
        <end position="78"/>
    </location>
</feature>
<dbReference type="GO" id="GO:0090575">
    <property type="term" value="C:RNA polymerase II transcription regulator complex"/>
    <property type="evidence" value="ECO:0007669"/>
    <property type="project" value="TreeGrafter"/>
</dbReference>
<protein>
    <recommendedName>
        <fullName evidence="4">BZIP domain-containing protein</fullName>
    </recommendedName>
</protein>
<evidence type="ECO:0000313" key="6">
    <source>
        <dbReference type="Proteomes" id="UP001316803"/>
    </source>
</evidence>
<feature type="compositionally biased region" description="Low complexity" evidence="3">
    <location>
        <begin position="116"/>
        <end position="131"/>
    </location>
</feature>
<dbReference type="InterPro" id="IPR050936">
    <property type="entry name" value="AP-1-like"/>
</dbReference>
<dbReference type="CDD" id="cd14688">
    <property type="entry name" value="bZIP_YAP"/>
    <property type="match status" value="1"/>
</dbReference>
<sequence length="292" mass="32279">MDVAMDFSEQFNGSMDEFFTYSVMSPIMEPYNDDVAFTLQGWQEQVVSDSVGSYASTPPSLTLSRSSSLPSDTVDSPVLGSPLPDGKNNGPKLRLTWPGEGQHPAQNEHAKKPTVSASHSRSYSIASTTSAEDVMPVDPHHEGSCAKCRMTEAEARKCRLERRREQNRASQRKFRARKEAKIREAASQVATLETYVEFLEKHNGDLEATNAELRQQISNFEKTQRARPNTPTGSAAKDDSPSISQSNTSSLPASKKASTTNAISAAQRQGMDLYLPLFDHELEPHHPYSNTR</sequence>